<keyword evidence="2" id="KW-1185">Reference proteome</keyword>
<comment type="caution">
    <text evidence="1">The sequence shown here is derived from an EMBL/GenBank/DDBJ whole genome shotgun (WGS) entry which is preliminary data.</text>
</comment>
<protein>
    <submittedName>
        <fullName evidence="1">Uncharacterized protein</fullName>
    </submittedName>
</protein>
<name>A0A2K4MSP9_9NEIS</name>
<evidence type="ECO:0000313" key="2">
    <source>
        <dbReference type="Proteomes" id="UP000236416"/>
    </source>
</evidence>
<dbReference type="Proteomes" id="UP000236416">
    <property type="component" value="Unassembled WGS sequence"/>
</dbReference>
<reference evidence="1 2" key="1">
    <citation type="submission" date="2018-01" db="EMBL/GenBank/DDBJ databases">
        <title>Genomic Sequence of Chromobacterium MWU13-2610 from wild cranberry bogs within the Cape Cod National Seashore.</title>
        <authorList>
            <person name="O'Hara-Hanley K."/>
            <person name="Soby S."/>
            <person name="Harrison A."/>
        </authorList>
    </citation>
    <scope>NUCLEOTIDE SEQUENCE [LARGE SCALE GENOMIC DNA]</scope>
    <source>
        <strain evidence="1 2">MWU13-2610</strain>
    </source>
</reference>
<accession>A0A2K4MSP9</accession>
<dbReference type="AlphaFoldDB" id="A0A2K4MSP9"/>
<dbReference type="EMBL" id="PPTF01000013">
    <property type="protein sequence ID" value="POB00132.1"/>
    <property type="molecule type" value="Genomic_DNA"/>
</dbReference>
<gene>
    <name evidence="1" type="ORF">C2134_02775</name>
</gene>
<organism evidence="1 2">
    <name type="scientific">Chromobacterium sinusclupearum</name>
    <dbReference type="NCBI Taxonomy" id="2077146"/>
    <lineage>
        <taxon>Bacteria</taxon>
        <taxon>Pseudomonadati</taxon>
        <taxon>Pseudomonadota</taxon>
        <taxon>Betaproteobacteria</taxon>
        <taxon>Neisseriales</taxon>
        <taxon>Chromobacteriaceae</taxon>
        <taxon>Chromobacterium</taxon>
    </lineage>
</organism>
<proteinExistence type="predicted"/>
<sequence>MAEVQTLTQLADAERAVIVSAWTLFKRALFVGMERDCVHYLMSNAKGRRDGAMKAHNHDLLCRHIIAAIRGCDPDLVRRHHEDDYQAVHDGTQALTSYLDEVIGFPMDERPDYADLTPKFFDKFFELAMRALGISAQQASEQNGEAVAYEVATNNPSHGQHKTITRHKTAAAEQAAHWISRGGDVTIRPLVYGDAPQPSPVLSDEWRDVAGKAHRFIRDVGEHGVTCAIFDLDEDGKHIQCSCGLEEVLRGLSTILSAAPQPARQLPSVIEEIAAERRRQIEVEGWTPAHDDQYGEYVLACAAGCYAMHTLAYPAGDPPPPWPWDETWWKPSQDKRRNWINAAALLVAEIERADRMAAPQPAQGGE</sequence>
<dbReference type="RefSeq" id="WP_103317386.1">
    <property type="nucleotide sequence ID" value="NZ_PPTF01000013.1"/>
</dbReference>
<evidence type="ECO:0000313" key="1">
    <source>
        <dbReference type="EMBL" id="POB00132.1"/>
    </source>
</evidence>